<dbReference type="InterPro" id="IPR033640">
    <property type="entry name" value="FAR_C"/>
</dbReference>
<protein>
    <recommendedName>
        <fullName evidence="4">Fatty acyl-CoA reductase</fullName>
        <ecNumber evidence="4">1.2.1.84</ecNumber>
    </recommendedName>
</protein>
<organism evidence="7 8">
    <name type="scientific">Trichonephila clavata</name>
    <name type="common">Joro spider</name>
    <name type="synonym">Nephila clavata</name>
    <dbReference type="NCBI Taxonomy" id="2740835"/>
    <lineage>
        <taxon>Eukaryota</taxon>
        <taxon>Metazoa</taxon>
        <taxon>Ecdysozoa</taxon>
        <taxon>Arthropoda</taxon>
        <taxon>Chelicerata</taxon>
        <taxon>Arachnida</taxon>
        <taxon>Araneae</taxon>
        <taxon>Araneomorphae</taxon>
        <taxon>Entelegynae</taxon>
        <taxon>Araneoidea</taxon>
        <taxon>Nephilidae</taxon>
        <taxon>Trichonephila</taxon>
    </lineage>
</organism>
<sequence>MGMSETNFLKLIEEVTVVFHVAASISFIKPLRFMLISNAMALDYVLDFCRQLKKLDVLVYTSTAYSNCNREKVIEEQIYRLPFPAQRFLDEIKNENDEGLNYLVSQCSPKWPNNYTFSKCLSENIILDKAADLPIAIVRPSIIVSCWKGLSPGYVEEGSGMVDLALAVGKGFIRVIHGDPEINIDIIPVDIVANTHIVAAWSVASNRSMHPLVVNCTSGDVSQCTLNKYIYTLFSMSEQYLLPKSYQKQSVTIQKNAVMYWILSFMEHYAPAVVIDAILSISGRKPKLVSLYRFYEKAMKTVQHFVFSDWNFHTQNFKNLELQLNSEEKEKLYLSLQGFGVKELAEALPTGAPFYRWEADRKRIGERKRITQLRYLLTSSIQAIVLMLILFVIYLIISPFLQIIKVVS</sequence>
<dbReference type="Pfam" id="PF03015">
    <property type="entry name" value="Sterile"/>
    <property type="match status" value="1"/>
</dbReference>
<dbReference type="GO" id="GO:0080019">
    <property type="term" value="F:alcohol-forming very long-chain fatty acyl-CoA reductase activity"/>
    <property type="evidence" value="ECO:0007669"/>
    <property type="project" value="InterPro"/>
</dbReference>
<evidence type="ECO:0000256" key="1">
    <source>
        <dbReference type="ARBA" id="ARBA00005928"/>
    </source>
</evidence>
<dbReference type="SUPFAM" id="SSF51735">
    <property type="entry name" value="NAD(P)-binding Rossmann-fold domains"/>
    <property type="match status" value="1"/>
</dbReference>
<dbReference type="InterPro" id="IPR036291">
    <property type="entry name" value="NAD(P)-bd_dom_sf"/>
</dbReference>
<dbReference type="GO" id="GO:0102965">
    <property type="term" value="F:alcohol-forming long-chain fatty acyl-CoA reductase activity"/>
    <property type="evidence" value="ECO:0007669"/>
    <property type="project" value="UniProtKB-EC"/>
</dbReference>
<evidence type="ECO:0000313" key="8">
    <source>
        <dbReference type="Proteomes" id="UP000887116"/>
    </source>
</evidence>
<evidence type="ECO:0000256" key="4">
    <source>
        <dbReference type="RuleBase" id="RU363097"/>
    </source>
</evidence>
<keyword evidence="8" id="KW-1185">Reference proteome</keyword>
<feature type="domain" description="Thioester reductase (TE)" evidence="6">
    <location>
        <begin position="1"/>
        <end position="195"/>
    </location>
</feature>
<dbReference type="PANTHER" id="PTHR11011:SF45">
    <property type="entry name" value="FATTY ACYL-COA REDUCTASE CG8306-RELATED"/>
    <property type="match status" value="1"/>
</dbReference>
<dbReference type="Gene3D" id="3.40.50.720">
    <property type="entry name" value="NAD(P)-binding Rossmann-like Domain"/>
    <property type="match status" value="1"/>
</dbReference>
<dbReference type="OrthoDB" id="6424767at2759"/>
<keyword evidence="2 4" id="KW-0444">Lipid biosynthesis</keyword>
<dbReference type="GO" id="GO:0035336">
    <property type="term" value="P:long-chain fatty-acyl-CoA metabolic process"/>
    <property type="evidence" value="ECO:0007669"/>
    <property type="project" value="TreeGrafter"/>
</dbReference>
<proteinExistence type="inferred from homology"/>
<dbReference type="AlphaFoldDB" id="A0A8X6G8W5"/>
<dbReference type="EMBL" id="BMAO01034497">
    <property type="protein sequence ID" value="GFQ96944.1"/>
    <property type="molecule type" value="Genomic_DNA"/>
</dbReference>
<keyword evidence="4" id="KW-0472">Membrane</keyword>
<comment type="function">
    <text evidence="4">Catalyzes the reduction of fatty acyl-CoA to fatty alcohols.</text>
</comment>
<dbReference type="PANTHER" id="PTHR11011">
    <property type="entry name" value="MALE STERILITY PROTEIN 2-RELATED"/>
    <property type="match status" value="1"/>
</dbReference>
<gene>
    <name evidence="7" type="primary">far1</name>
    <name evidence="7" type="ORF">TNCT_17131</name>
</gene>
<feature type="domain" description="Fatty acyl-CoA reductase C-terminal" evidence="5">
    <location>
        <begin position="268"/>
        <end position="343"/>
    </location>
</feature>
<dbReference type="EC" id="1.2.1.84" evidence="4"/>
<dbReference type="CDD" id="cd09071">
    <property type="entry name" value="FAR_C"/>
    <property type="match status" value="1"/>
</dbReference>
<evidence type="ECO:0000256" key="3">
    <source>
        <dbReference type="ARBA" id="ARBA00023098"/>
    </source>
</evidence>
<dbReference type="GO" id="GO:0005777">
    <property type="term" value="C:peroxisome"/>
    <property type="evidence" value="ECO:0007669"/>
    <property type="project" value="TreeGrafter"/>
</dbReference>
<evidence type="ECO:0000256" key="2">
    <source>
        <dbReference type="ARBA" id="ARBA00022516"/>
    </source>
</evidence>
<keyword evidence="4" id="KW-0560">Oxidoreductase</keyword>
<evidence type="ECO:0000259" key="6">
    <source>
        <dbReference type="Pfam" id="PF07993"/>
    </source>
</evidence>
<keyword evidence="4" id="KW-0521">NADP</keyword>
<comment type="caution">
    <text evidence="7">The sequence shown here is derived from an EMBL/GenBank/DDBJ whole genome shotgun (WGS) entry which is preliminary data.</text>
</comment>
<keyword evidence="4" id="KW-0812">Transmembrane</keyword>
<evidence type="ECO:0000259" key="5">
    <source>
        <dbReference type="Pfam" id="PF03015"/>
    </source>
</evidence>
<dbReference type="Pfam" id="PF07993">
    <property type="entry name" value="NAD_binding_4"/>
    <property type="match status" value="1"/>
</dbReference>
<dbReference type="InterPro" id="IPR013120">
    <property type="entry name" value="FAR_NAD-bd"/>
</dbReference>
<keyword evidence="4" id="KW-1133">Transmembrane helix</keyword>
<comment type="catalytic activity">
    <reaction evidence="4">
        <text>a long-chain fatty acyl-CoA + 2 NADPH + 2 H(+) = a long-chain primary fatty alcohol + 2 NADP(+) + CoA</text>
        <dbReference type="Rhea" id="RHEA:52716"/>
        <dbReference type="ChEBI" id="CHEBI:15378"/>
        <dbReference type="ChEBI" id="CHEBI:57287"/>
        <dbReference type="ChEBI" id="CHEBI:57783"/>
        <dbReference type="ChEBI" id="CHEBI:58349"/>
        <dbReference type="ChEBI" id="CHEBI:77396"/>
        <dbReference type="ChEBI" id="CHEBI:83139"/>
        <dbReference type="EC" id="1.2.1.84"/>
    </reaction>
</comment>
<dbReference type="Proteomes" id="UP000887116">
    <property type="component" value="Unassembled WGS sequence"/>
</dbReference>
<comment type="similarity">
    <text evidence="1 4">Belongs to the fatty acyl-CoA reductase family.</text>
</comment>
<accession>A0A8X6G8W5</accession>
<evidence type="ECO:0000313" key="7">
    <source>
        <dbReference type="EMBL" id="GFQ96944.1"/>
    </source>
</evidence>
<feature type="transmembrane region" description="Helical" evidence="4">
    <location>
        <begin position="373"/>
        <end position="397"/>
    </location>
</feature>
<reference evidence="7" key="1">
    <citation type="submission" date="2020-07" db="EMBL/GenBank/DDBJ databases">
        <title>Multicomponent nature underlies the extraordinary mechanical properties of spider dragline silk.</title>
        <authorList>
            <person name="Kono N."/>
            <person name="Nakamura H."/>
            <person name="Mori M."/>
            <person name="Yoshida Y."/>
            <person name="Ohtoshi R."/>
            <person name="Malay A.D."/>
            <person name="Moran D.A.P."/>
            <person name="Tomita M."/>
            <person name="Numata K."/>
            <person name="Arakawa K."/>
        </authorList>
    </citation>
    <scope>NUCLEOTIDE SEQUENCE</scope>
</reference>
<dbReference type="InterPro" id="IPR026055">
    <property type="entry name" value="FAR"/>
</dbReference>
<name>A0A8X6G8W5_TRICU</name>
<keyword evidence="3 4" id="KW-0443">Lipid metabolism</keyword>